<dbReference type="EMBL" id="REGN01011906">
    <property type="protein sequence ID" value="RMZ96790.1"/>
    <property type="molecule type" value="Genomic_DNA"/>
</dbReference>
<evidence type="ECO:0000313" key="1">
    <source>
        <dbReference type="EMBL" id="RMZ96790.1"/>
    </source>
</evidence>
<sequence length="159" mass="18881">MTQFHFECSIHFLTAMCNIRNIDSSKHDKSCTEDQKETKQVFNQEDHKRHSLMQSRWSLVPFSILTEVETMYISTKIRNEKNQMSYDSHAMRNITDKCIIEYTYPTKVCIRNSALARYIEKRIFNNYSFTTIFKNTFQFFNGCIGLSSKLKETLLEQTQ</sequence>
<name>A0A3M7PDE8_BRAPC</name>
<keyword evidence="2" id="KW-1185">Reference proteome</keyword>
<dbReference type="AlphaFoldDB" id="A0A3M7PDE8"/>
<accession>A0A3M7PDE8</accession>
<comment type="caution">
    <text evidence="1">The sequence shown here is derived from an EMBL/GenBank/DDBJ whole genome shotgun (WGS) entry which is preliminary data.</text>
</comment>
<gene>
    <name evidence="1" type="ORF">BpHYR1_047433</name>
</gene>
<protein>
    <submittedName>
        <fullName evidence="1">Uncharacterized protein</fullName>
    </submittedName>
</protein>
<organism evidence="1 2">
    <name type="scientific">Brachionus plicatilis</name>
    <name type="common">Marine rotifer</name>
    <name type="synonym">Brachionus muelleri</name>
    <dbReference type="NCBI Taxonomy" id="10195"/>
    <lineage>
        <taxon>Eukaryota</taxon>
        <taxon>Metazoa</taxon>
        <taxon>Spiralia</taxon>
        <taxon>Gnathifera</taxon>
        <taxon>Rotifera</taxon>
        <taxon>Eurotatoria</taxon>
        <taxon>Monogononta</taxon>
        <taxon>Pseudotrocha</taxon>
        <taxon>Ploima</taxon>
        <taxon>Brachionidae</taxon>
        <taxon>Brachionus</taxon>
    </lineage>
</organism>
<proteinExistence type="predicted"/>
<evidence type="ECO:0000313" key="2">
    <source>
        <dbReference type="Proteomes" id="UP000276133"/>
    </source>
</evidence>
<dbReference type="Proteomes" id="UP000276133">
    <property type="component" value="Unassembled WGS sequence"/>
</dbReference>
<reference evidence="1 2" key="1">
    <citation type="journal article" date="2018" name="Sci. Rep.">
        <title>Genomic signatures of local adaptation to the degree of environmental predictability in rotifers.</title>
        <authorList>
            <person name="Franch-Gras L."/>
            <person name="Hahn C."/>
            <person name="Garcia-Roger E.M."/>
            <person name="Carmona M.J."/>
            <person name="Serra M."/>
            <person name="Gomez A."/>
        </authorList>
    </citation>
    <scope>NUCLEOTIDE SEQUENCE [LARGE SCALE GENOMIC DNA]</scope>
    <source>
        <strain evidence="1">HYR1</strain>
    </source>
</reference>